<evidence type="ECO:0000256" key="1">
    <source>
        <dbReference type="ARBA" id="ARBA00004651"/>
    </source>
</evidence>
<keyword evidence="6 7" id="KW-0472">Membrane</keyword>
<sequence length="445" mass="47742">MIDFFSSFNAWLGSHPQWLGIALFLTACLECLALAGLLVPGTFILFGMGVLAGTGALDLSATLLLGFLGGLLGDAISYFLGRTFHQNIRALPVLRSHPEWIGSAENFFQRNGVVSLLVGRFIGPLRPMLPMVAGMLDMPFLRFALVSLVAAAGWSVAYLLPGWMTGAAFRLPLPPGFWPQTAIIAGSVTALLLVIMHATLHGHSRTTFISAGLTGVALLALLLGWSHLRAFDEGLMTLVQEHRQPYLNALAVTITRMGDFKTQLIVAVVLILLLAFFRHWRGMCLAIGALLGTAVANGTLKNTLARARPDILAEPLTTYSLPSGHSSASFAFFLTLGILAARHHSPRVRLAWLIIAALPALIIATTRVYLGVHWPTDVLAGALLAGACCALSLALVQREARLTPITQPFWWILLPLLIAVFAVSAGWALPAAIERYMPAVLIPAG</sequence>
<feature type="transmembrane region" description="Helical" evidence="7">
    <location>
        <begin position="408"/>
        <end position="429"/>
    </location>
</feature>
<accession>A0A562QBV2</accession>
<evidence type="ECO:0000256" key="6">
    <source>
        <dbReference type="ARBA" id="ARBA00023136"/>
    </source>
</evidence>
<name>A0A562QBV2_9PSED</name>
<dbReference type="EMBL" id="VLKY01000006">
    <property type="protein sequence ID" value="TWI54231.1"/>
    <property type="molecule type" value="Genomic_DNA"/>
</dbReference>
<dbReference type="SMART" id="SM00014">
    <property type="entry name" value="acidPPc"/>
    <property type="match status" value="1"/>
</dbReference>
<dbReference type="InterPro" id="IPR032816">
    <property type="entry name" value="VTT_dom"/>
</dbReference>
<evidence type="ECO:0000313" key="9">
    <source>
        <dbReference type="EMBL" id="TWI54231.1"/>
    </source>
</evidence>
<feature type="transmembrane region" description="Helical" evidence="7">
    <location>
        <begin position="260"/>
        <end position="277"/>
    </location>
</feature>
<dbReference type="InterPro" id="IPR032818">
    <property type="entry name" value="DedA-like"/>
</dbReference>
<dbReference type="Pfam" id="PF09335">
    <property type="entry name" value="VTT_dom"/>
    <property type="match status" value="1"/>
</dbReference>
<dbReference type="Proteomes" id="UP000316905">
    <property type="component" value="Unassembled WGS sequence"/>
</dbReference>
<feature type="transmembrane region" description="Helical" evidence="7">
    <location>
        <begin position="208"/>
        <end position="228"/>
    </location>
</feature>
<organism evidence="9 10">
    <name type="scientific">Pseudomonas duriflava</name>
    <dbReference type="NCBI Taxonomy" id="459528"/>
    <lineage>
        <taxon>Bacteria</taxon>
        <taxon>Pseudomonadati</taxon>
        <taxon>Pseudomonadota</taxon>
        <taxon>Gammaproteobacteria</taxon>
        <taxon>Pseudomonadales</taxon>
        <taxon>Pseudomonadaceae</taxon>
        <taxon>Pseudomonas</taxon>
    </lineage>
</organism>
<dbReference type="OrthoDB" id="9780918at2"/>
<feature type="transmembrane region" description="Helical" evidence="7">
    <location>
        <begin position="21"/>
        <end position="47"/>
    </location>
</feature>
<evidence type="ECO:0000313" key="10">
    <source>
        <dbReference type="Proteomes" id="UP000316905"/>
    </source>
</evidence>
<evidence type="ECO:0000256" key="5">
    <source>
        <dbReference type="ARBA" id="ARBA00022989"/>
    </source>
</evidence>
<dbReference type="InterPro" id="IPR000326">
    <property type="entry name" value="PAP2/HPO"/>
</dbReference>
<evidence type="ECO:0000256" key="3">
    <source>
        <dbReference type="ARBA" id="ARBA00022475"/>
    </source>
</evidence>
<dbReference type="SUPFAM" id="SSF48317">
    <property type="entry name" value="Acid phosphatase/Vanadium-dependent haloperoxidase"/>
    <property type="match status" value="1"/>
</dbReference>
<feature type="transmembrane region" description="Helical" evidence="7">
    <location>
        <begin position="350"/>
        <end position="372"/>
    </location>
</feature>
<evidence type="ECO:0000256" key="4">
    <source>
        <dbReference type="ARBA" id="ARBA00022692"/>
    </source>
</evidence>
<dbReference type="PANTHER" id="PTHR30353">
    <property type="entry name" value="INNER MEMBRANE PROTEIN DEDA-RELATED"/>
    <property type="match status" value="1"/>
</dbReference>
<protein>
    <submittedName>
        <fullName evidence="9">Undecaprenyl-diphosphatase</fullName>
    </submittedName>
</protein>
<feature type="transmembrane region" description="Helical" evidence="7">
    <location>
        <begin position="284"/>
        <end position="304"/>
    </location>
</feature>
<dbReference type="PANTHER" id="PTHR30353:SF15">
    <property type="entry name" value="INNER MEMBRANE PROTEIN YABI"/>
    <property type="match status" value="1"/>
</dbReference>
<dbReference type="InterPro" id="IPR036938">
    <property type="entry name" value="PAP2/HPO_sf"/>
</dbReference>
<dbReference type="Gene3D" id="1.20.144.10">
    <property type="entry name" value="Phosphatidic acid phosphatase type 2/haloperoxidase"/>
    <property type="match status" value="2"/>
</dbReference>
<feature type="transmembrane region" description="Helical" evidence="7">
    <location>
        <begin position="378"/>
        <end position="396"/>
    </location>
</feature>
<feature type="transmembrane region" description="Helical" evidence="7">
    <location>
        <begin position="140"/>
        <end position="157"/>
    </location>
</feature>
<dbReference type="GO" id="GO:0005886">
    <property type="term" value="C:plasma membrane"/>
    <property type="evidence" value="ECO:0007669"/>
    <property type="project" value="UniProtKB-SubCell"/>
</dbReference>
<gene>
    <name evidence="9" type="ORF">IQ22_02094</name>
</gene>
<dbReference type="Pfam" id="PF01569">
    <property type="entry name" value="PAP2"/>
    <property type="match status" value="1"/>
</dbReference>
<dbReference type="CDD" id="cd03392">
    <property type="entry name" value="PAP2_like_2"/>
    <property type="match status" value="1"/>
</dbReference>
<feature type="transmembrane region" description="Helical" evidence="7">
    <location>
        <begin position="177"/>
        <end position="196"/>
    </location>
</feature>
<dbReference type="AlphaFoldDB" id="A0A562QBV2"/>
<evidence type="ECO:0000259" key="8">
    <source>
        <dbReference type="SMART" id="SM00014"/>
    </source>
</evidence>
<evidence type="ECO:0000256" key="2">
    <source>
        <dbReference type="ARBA" id="ARBA00010792"/>
    </source>
</evidence>
<proteinExistence type="inferred from homology"/>
<keyword evidence="5 7" id="KW-1133">Transmembrane helix</keyword>
<keyword evidence="3" id="KW-1003">Cell membrane</keyword>
<keyword evidence="10" id="KW-1185">Reference proteome</keyword>
<keyword evidence="4 7" id="KW-0812">Transmembrane</keyword>
<feature type="transmembrane region" description="Helical" evidence="7">
    <location>
        <begin position="59"/>
        <end position="80"/>
    </location>
</feature>
<comment type="subcellular location">
    <subcellularLocation>
        <location evidence="1">Cell membrane</location>
        <topology evidence="1">Multi-pass membrane protein</topology>
    </subcellularLocation>
</comment>
<dbReference type="RefSeq" id="WP_145141380.1">
    <property type="nucleotide sequence ID" value="NZ_VLKY01000006.1"/>
</dbReference>
<evidence type="ECO:0000256" key="7">
    <source>
        <dbReference type="SAM" id="Phobius"/>
    </source>
</evidence>
<comment type="similarity">
    <text evidence="2">Belongs to the DedA family.</text>
</comment>
<feature type="transmembrane region" description="Helical" evidence="7">
    <location>
        <begin position="324"/>
        <end position="341"/>
    </location>
</feature>
<reference evidence="9 10" key="1">
    <citation type="journal article" date="2015" name="Stand. Genomic Sci.">
        <title>Genomic Encyclopedia of Bacterial and Archaeal Type Strains, Phase III: the genomes of soil and plant-associated and newly described type strains.</title>
        <authorList>
            <person name="Whitman W.B."/>
            <person name="Woyke T."/>
            <person name="Klenk H.P."/>
            <person name="Zhou Y."/>
            <person name="Lilburn T.G."/>
            <person name="Beck B.J."/>
            <person name="De Vos P."/>
            <person name="Vandamme P."/>
            <person name="Eisen J.A."/>
            <person name="Garrity G."/>
            <person name="Hugenholtz P."/>
            <person name="Kyrpides N.C."/>
        </authorList>
    </citation>
    <scope>NUCLEOTIDE SEQUENCE [LARGE SCALE GENOMIC DNA]</scope>
    <source>
        <strain evidence="9 10">CGMCC 1.6858</strain>
    </source>
</reference>
<feature type="domain" description="Phosphatidic acid phosphatase type 2/haloperoxidase" evidence="8">
    <location>
        <begin position="281"/>
        <end position="393"/>
    </location>
</feature>
<comment type="caution">
    <text evidence="9">The sequence shown here is derived from an EMBL/GenBank/DDBJ whole genome shotgun (WGS) entry which is preliminary data.</text>
</comment>